<evidence type="ECO:0000313" key="3">
    <source>
        <dbReference type="Proteomes" id="UP000078476"/>
    </source>
</evidence>
<accession>A0A177NLV7</accession>
<name>A0A177NLV7_9GAMM</name>
<gene>
    <name evidence="2" type="ORF">A1359_04460</name>
</gene>
<dbReference type="InterPro" id="IPR005135">
    <property type="entry name" value="Endo/exonuclease/phosphatase"/>
</dbReference>
<protein>
    <submittedName>
        <fullName evidence="2">Endonuclease</fullName>
    </submittedName>
</protein>
<dbReference type="PANTHER" id="PTHR14859:SF1">
    <property type="entry name" value="PGAP2-INTERACTING PROTEIN"/>
    <property type="match status" value="1"/>
</dbReference>
<keyword evidence="2" id="KW-0378">Hydrolase</keyword>
<comment type="caution">
    <text evidence="2">The sequence shown here is derived from an EMBL/GenBank/DDBJ whole genome shotgun (WGS) entry which is preliminary data.</text>
</comment>
<keyword evidence="3" id="KW-1185">Reference proteome</keyword>
<dbReference type="GO" id="GO:0004519">
    <property type="term" value="F:endonuclease activity"/>
    <property type="evidence" value="ECO:0007669"/>
    <property type="project" value="UniProtKB-KW"/>
</dbReference>
<dbReference type="Gene3D" id="2.60.40.2440">
    <property type="entry name" value="Carbohydrate binding type-21 domain"/>
    <property type="match status" value="2"/>
</dbReference>
<dbReference type="RefSeq" id="WP_066978943.1">
    <property type="nucleotide sequence ID" value="NZ_LUUI01000076.1"/>
</dbReference>
<proteinExistence type="predicted"/>
<dbReference type="Pfam" id="PF03372">
    <property type="entry name" value="Exo_endo_phos"/>
    <property type="match status" value="1"/>
</dbReference>
<organism evidence="2 3">
    <name type="scientific">Methylomonas lenta</name>
    <dbReference type="NCBI Taxonomy" id="980561"/>
    <lineage>
        <taxon>Bacteria</taxon>
        <taxon>Pseudomonadati</taxon>
        <taxon>Pseudomonadota</taxon>
        <taxon>Gammaproteobacteria</taxon>
        <taxon>Methylococcales</taxon>
        <taxon>Methylococcaceae</taxon>
        <taxon>Methylomonas</taxon>
    </lineage>
</organism>
<dbReference type="InterPro" id="IPR005036">
    <property type="entry name" value="CBM21_dom"/>
</dbReference>
<sequence length="489" mass="56138">MANIQLLAVENRLTRKKDAQQQVVHFLLAVNNLAYHKQVEVIWAGDDGVWHTLAAKYIGPRGEQQEFWRARVTFSGKSVRTLAGNISFSIHLRCDAGEFWDNNQGWNYQSRLGGGITLTSDLPLQNLSFKPKLDDGQQYVQVKVAVDPALHAESLVLQWTGDNWRNSQQVKCHRNKRIRQQGAQLWTARLKVADLFALQYSICCKTRQGEIWDNNGGKNYCFSREPLTLMILNLHCYQEDKQDFKLSQIAKAINEQDVDVVCFQEVAEYWNDGHGDWGSNSANIINQRLKQPMHLYTDWSHLGFDKYREGVAILSRYPLHHTQSQYVSDSQDAYSIHSRKVVKARIEVPYIGAMNVFSAHLSWWEDGFKQQFQRLGEWADSQINDSVKTTLLCGDFNIAAGSVGYQLVVSSNQYEDQYLAANHQGLFEKIFRVNDAHWGHSMADDYRIDYVFMNKASDLRVTSARVIFTDSDYGQVSDHCGYLLTFEPK</sequence>
<evidence type="ECO:0000313" key="2">
    <source>
        <dbReference type="EMBL" id="OAI18822.1"/>
    </source>
</evidence>
<dbReference type="EMBL" id="LUUI01000076">
    <property type="protein sequence ID" value="OAI18822.1"/>
    <property type="molecule type" value="Genomic_DNA"/>
</dbReference>
<dbReference type="InterPro" id="IPR036691">
    <property type="entry name" value="Endo/exonu/phosph_ase_sf"/>
</dbReference>
<keyword evidence="2" id="KW-0255">Endonuclease</keyword>
<dbReference type="GO" id="GO:0006506">
    <property type="term" value="P:GPI anchor biosynthetic process"/>
    <property type="evidence" value="ECO:0007669"/>
    <property type="project" value="TreeGrafter"/>
</dbReference>
<dbReference type="Proteomes" id="UP000078476">
    <property type="component" value="Unassembled WGS sequence"/>
</dbReference>
<dbReference type="OrthoDB" id="9812537at2"/>
<dbReference type="STRING" id="980561.A1359_04460"/>
<dbReference type="PROSITE" id="PS51159">
    <property type="entry name" value="CBM21"/>
    <property type="match status" value="1"/>
</dbReference>
<dbReference type="GO" id="GO:0016020">
    <property type="term" value="C:membrane"/>
    <property type="evidence" value="ECO:0007669"/>
    <property type="project" value="GOC"/>
</dbReference>
<dbReference type="InterPro" id="IPR051916">
    <property type="entry name" value="GPI-anchor_lipid_remodeler"/>
</dbReference>
<dbReference type="Gene3D" id="3.60.10.10">
    <property type="entry name" value="Endonuclease/exonuclease/phosphatase"/>
    <property type="match status" value="1"/>
</dbReference>
<feature type="domain" description="CBM21" evidence="1">
    <location>
        <begin position="1"/>
        <end position="111"/>
    </location>
</feature>
<keyword evidence="2" id="KW-0540">Nuclease</keyword>
<evidence type="ECO:0000259" key="1">
    <source>
        <dbReference type="PROSITE" id="PS51159"/>
    </source>
</evidence>
<dbReference type="PANTHER" id="PTHR14859">
    <property type="entry name" value="CALCOFLUOR WHITE HYPERSENSITIVE PROTEIN PRECURSOR"/>
    <property type="match status" value="1"/>
</dbReference>
<reference evidence="2 3" key="1">
    <citation type="submission" date="2016-03" db="EMBL/GenBank/DDBJ databases">
        <authorList>
            <person name="Ploux O."/>
        </authorList>
    </citation>
    <scope>NUCLEOTIDE SEQUENCE [LARGE SCALE GENOMIC DNA]</scope>
    <source>
        <strain evidence="2 3">R-45370</strain>
    </source>
</reference>
<dbReference type="AlphaFoldDB" id="A0A177NLV7"/>
<dbReference type="Pfam" id="PF03370">
    <property type="entry name" value="CBM_21"/>
    <property type="match status" value="2"/>
</dbReference>
<dbReference type="InterPro" id="IPR038175">
    <property type="entry name" value="CBM21_dom_sf"/>
</dbReference>
<dbReference type="SUPFAM" id="SSF56219">
    <property type="entry name" value="DNase I-like"/>
    <property type="match status" value="1"/>
</dbReference>